<evidence type="ECO:0000313" key="4">
    <source>
        <dbReference type="Proteomes" id="UP001203512"/>
    </source>
</evidence>
<keyword evidence="2" id="KW-1133">Transmembrane helix</keyword>
<sequence>MREPSARTSRLAIAAGLAAFIAIGAGGFLLGRATAPKAPPPAPAPVAVIPPPIPVLPQSPRLWGRAEITDLARRAADALSSGKPLPDDLAGAVGQRFELSLPFGCSGEADEDSAVPMRWRYDEAAGVLRVHAMPVTWKAADFELPPGGDGYAEGFWMERPWSTSDECPAAPRTASPDQQAPAPAPDQTLALAQFGQNDGNDLWRQGRPFEKVLRLAPEDFAPSRGLRLRLIGRIEQVPGNGPVHCVQPSGVEQRPACVIAVSLREVRMEMPGADAPLAIWENRGAAGSAGH</sequence>
<gene>
    <name evidence="3" type="ORF">MU848_15245</name>
</gene>
<evidence type="ECO:0000256" key="2">
    <source>
        <dbReference type="SAM" id="Phobius"/>
    </source>
</evidence>
<keyword evidence="4" id="KW-1185">Reference proteome</keyword>
<dbReference type="EMBL" id="JALKHS010000014">
    <property type="protein sequence ID" value="MCK0532945.1"/>
    <property type="molecule type" value="Genomic_DNA"/>
</dbReference>
<feature type="compositionally biased region" description="Low complexity" evidence="1">
    <location>
        <begin position="173"/>
        <end position="185"/>
    </location>
</feature>
<dbReference type="Proteomes" id="UP001203512">
    <property type="component" value="Unassembled WGS sequence"/>
</dbReference>
<comment type="caution">
    <text evidence="3">The sequence shown here is derived from an EMBL/GenBank/DDBJ whole genome shotgun (WGS) entry which is preliminary data.</text>
</comment>
<proteinExistence type="predicted"/>
<name>A0ABT0E0Q7_9SPHN</name>
<accession>A0ABT0E0Q7</accession>
<reference evidence="3 4" key="1">
    <citation type="submission" date="2022-04" db="EMBL/GenBank/DDBJ databases">
        <authorList>
            <person name="Huq M.A."/>
        </authorList>
    </citation>
    <scope>NUCLEOTIDE SEQUENCE [LARGE SCALE GENOMIC DNA]</scope>
    <source>
        <strain evidence="3 4">MAH-33</strain>
    </source>
</reference>
<feature type="region of interest" description="Disordered" evidence="1">
    <location>
        <begin position="163"/>
        <end position="185"/>
    </location>
</feature>
<evidence type="ECO:0000313" key="3">
    <source>
        <dbReference type="EMBL" id="MCK0532945.1"/>
    </source>
</evidence>
<evidence type="ECO:0000256" key="1">
    <source>
        <dbReference type="SAM" id="MobiDB-lite"/>
    </source>
</evidence>
<keyword evidence="2" id="KW-0472">Membrane</keyword>
<protein>
    <submittedName>
        <fullName evidence="3">Uncharacterized protein</fullName>
    </submittedName>
</protein>
<dbReference type="RefSeq" id="WP_247233936.1">
    <property type="nucleotide sequence ID" value="NZ_JALKHS010000014.1"/>
</dbReference>
<organism evidence="3 4">
    <name type="scientific">Sphingobium agri</name>
    <dbReference type="NCBI Taxonomy" id="2933566"/>
    <lineage>
        <taxon>Bacteria</taxon>
        <taxon>Pseudomonadati</taxon>
        <taxon>Pseudomonadota</taxon>
        <taxon>Alphaproteobacteria</taxon>
        <taxon>Sphingomonadales</taxon>
        <taxon>Sphingomonadaceae</taxon>
        <taxon>Sphingobium</taxon>
    </lineage>
</organism>
<keyword evidence="2" id="KW-0812">Transmembrane</keyword>
<feature type="transmembrane region" description="Helical" evidence="2">
    <location>
        <begin position="12"/>
        <end position="31"/>
    </location>
</feature>